<name>A0A1A0QW25_MYCPR</name>
<dbReference type="InterPro" id="IPR054612">
    <property type="entry name" value="Phage_capsid-like_C"/>
</dbReference>
<dbReference type="AlphaFoldDB" id="A0A1A0QW25"/>
<sequence>MSTNTKLQRLLSTHADQKAASAKILAAVEARGAADLTETETRQFESIRAAIKDLESQIEETRDEMARAGYGRPDVTAIARATTTHSGQGWAARAAKALQDMGGESRAISSGSVDVPTLVDPAVTAKARPARLIDLLVNRSALTSNAFEYFRQSVRTNNAAPVADLGTKPTSVFTLAPIEDRARVIAHISEEVPIRLWQDATEVIAWLESEMTEGVLDALESQVISGSGAGENLTGLLTVAGTTAVAFATDVPTTMRKAVTALQTIGVQPNAWVVSPADAEAIDLTKEATGGVGYLLDGFTDGNASSANVFGPTSIQRVVSPSVPTGTAILGDWSQIRLYVRESMRLDVDAGGDLFKKNAAILRAEMRAGLGHLRPASFAVADLTA</sequence>
<evidence type="ECO:0000259" key="2">
    <source>
        <dbReference type="Pfam" id="PF05065"/>
    </source>
</evidence>
<accession>A0A1A0QW25</accession>
<feature type="domain" description="Phage capsid-like C-terminal" evidence="2">
    <location>
        <begin position="115"/>
        <end position="381"/>
    </location>
</feature>
<dbReference type="SUPFAM" id="SSF56563">
    <property type="entry name" value="Major capsid protein gp5"/>
    <property type="match status" value="1"/>
</dbReference>
<comment type="subcellular location">
    <subcellularLocation>
        <location evidence="1">Virion</location>
    </subcellularLocation>
</comment>
<dbReference type="Proteomes" id="UP000093902">
    <property type="component" value="Unassembled WGS sequence"/>
</dbReference>
<reference evidence="4" key="1">
    <citation type="submission" date="2016-06" db="EMBL/GenBank/DDBJ databases">
        <authorList>
            <person name="Sutton G."/>
            <person name="Brinkac L."/>
            <person name="Sanka R."/>
            <person name="Adams M."/>
            <person name="Lau E."/>
            <person name="Mehaffy C."/>
            <person name="Tameris M."/>
            <person name="Hatherill M."/>
            <person name="Hanekom W."/>
            <person name="Mahomed H."/>
            <person name="Mcshane H."/>
        </authorList>
    </citation>
    <scope>NUCLEOTIDE SEQUENCE [LARGE SCALE GENOMIC DNA]</scope>
    <source>
        <strain evidence="4">852002-51209_SCH5440388</strain>
    </source>
</reference>
<evidence type="ECO:0000256" key="1">
    <source>
        <dbReference type="ARBA" id="ARBA00004328"/>
    </source>
</evidence>
<dbReference type="OrthoDB" id="8444243at2"/>
<gene>
    <name evidence="3" type="ORF">A5792_04265</name>
</gene>
<dbReference type="NCBIfam" id="TIGR01554">
    <property type="entry name" value="major_cap_HK97"/>
    <property type="match status" value="1"/>
</dbReference>
<organism evidence="3 4">
    <name type="scientific">Mycolicibacterium peregrinum</name>
    <name type="common">Mycobacterium peregrinum</name>
    <dbReference type="NCBI Taxonomy" id="43304"/>
    <lineage>
        <taxon>Bacteria</taxon>
        <taxon>Bacillati</taxon>
        <taxon>Actinomycetota</taxon>
        <taxon>Actinomycetes</taxon>
        <taxon>Mycobacteriales</taxon>
        <taxon>Mycobacteriaceae</taxon>
        <taxon>Mycolicibacterium</taxon>
    </lineage>
</organism>
<dbReference type="Gene3D" id="3.30.2400.10">
    <property type="entry name" value="Major capsid protein gp5"/>
    <property type="match status" value="1"/>
</dbReference>
<comment type="caution">
    <text evidence="3">The sequence shown here is derived from an EMBL/GenBank/DDBJ whole genome shotgun (WGS) entry which is preliminary data.</text>
</comment>
<dbReference type="Pfam" id="PF05065">
    <property type="entry name" value="Phage_capsid"/>
    <property type="match status" value="1"/>
</dbReference>
<dbReference type="InterPro" id="IPR024455">
    <property type="entry name" value="Phage_capsid"/>
</dbReference>
<dbReference type="EMBL" id="LZSO01000034">
    <property type="protein sequence ID" value="OBB26312.1"/>
    <property type="molecule type" value="Genomic_DNA"/>
</dbReference>
<proteinExistence type="predicted"/>
<evidence type="ECO:0000313" key="3">
    <source>
        <dbReference type="EMBL" id="OBB26312.1"/>
    </source>
</evidence>
<dbReference type="Gene3D" id="3.30.2320.10">
    <property type="entry name" value="hypothetical protein PF0899 domain"/>
    <property type="match status" value="1"/>
</dbReference>
<protein>
    <recommendedName>
        <fullName evidence="2">Phage capsid-like C-terminal domain-containing protein</fullName>
    </recommendedName>
</protein>
<dbReference type="RefSeq" id="WP_064934831.1">
    <property type="nucleotide sequence ID" value="NZ_LZSO01000034.1"/>
</dbReference>
<evidence type="ECO:0000313" key="4">
    <source>
        <dbReference type="Proteomes" id="UP000093902"/>
    </source>
</evidence>